<reference evidence="2 3" key="1">
    <citation type="submission" date="2020-08" db="EMBL/GenBank/DDBJ databases">
        <title>Amycolatopsis sp. nov. DR6-1 isolated from Dendrobium heterocarpum.</title>
        <authorList>
            <person name="Tedsree N."/>
            <person name="Kuncharoen N."/>
            <person name="Likhitwitayawuid K."/>
            <person name="Tanasupawat S."/>
        </authorList>
    </citation>
    <scope>NUCLEOTIDE SEQUENCE [LARGE SCALE GENOMIC DNA]</scope>
    <source>
        <strain evidence="2 3">DR6-1</strain>
    </source>
</reference>
<feature type="domain" description="Linalool dehydratase/isomerase" evidence="1">
    <location>
        <begin position="52"/>
        <end position="382"/>
    </location>
</feature>
<dbReference type="Proteomes" id="UP000526734">
    <property type="component" value="Unassembled WGS sequence"/>
</dbReference>
<dbReference type="EMBL" id="JACGZW010000004">
    <property type="protein sequence ID" value="MBB1154427.1"/>
    <property type="molecule type" value="Genomic_DNA"/>
</dbReference>
<comment type="caution">
    <text evidence="2">The sequence shown here is derived from an EMBL/GenBank/DDBJ whole genome shotgun (WGS) entry which is preliminary data.</text>
</comment>
<evidence type="ECO:0000313" key="3">
    <source>
        <dbReference type="Proteomes" id="UP000526734"/>
    </source>
</evidence>
<sequence length="526" mass="60108">MLPAPDISGYPALDDFQAGHVQHVRNLVAQQDNEWANMGSMLWGQEWTDAYRYQLTQMAYTLGFAHFHHLPAAPGAFRPVFEEIIRKMQLPEVWAYWRETSRGSIRNNPDSTALREGWRDPVIKENIMYSGRFFAMLGMHSMLFDSDQYDREGALSFRWDPLFQGLGTEIYEYSLSSLADNLYWQMADQGWYGIVCEPNCLFLVCNQFPILGFRFLDLRKGTAVAEEVTQSYQAAWDKRGILNEYGEYWRLWLVEQNRPEMPLEGGGNAWTALNLNAWSRDLVHRLYPDQIRDEIRRTPDGLVTLAEPTAALEARKARLAGREPEFTRDLDFVWRAPAFGYVAGCMAEVGDEENLRGLLGYADAYLNPTWENGGLFYPRQDRSFDENGNPVFMDRLTGNAMLGYARLNVPDGLWKMYHHPWTAAHFREPRVTAIDGPAEVLRAWYDREKSLLALTLRPVAGKHADVTLRIGNAEAPWTLFRDDVFAADSAGAGTPGLRARREGNDLVVSLPLPVRTNLTLCFEEKP</sequence>
<accession>A0A7W3VXC4</accession>
<evidence type="ECO:0000313" key="2">
    <source>
        <dbReference type="EMBL" id="MBB1154427.1"/>
    </source>
</evidence>
<protein>
    <recommendedName>
        <fullName evidence="1">Linalool dehydratase/isomerase domain-containing protein</fullName>
    </recommendedName>
</protein>
<gene>
    <name evidence="2" type="ORF">H4281_14895</name>
</gene>
<proteinExistence type="predicted"/>
<dbReference type="Pfam" id="PF18566">
    <property type="entry name" value="Ldi"/>
    <property type="match status" value="1"/>
</dbReference>
<organism evidence="2 3">
    <name type="scientific">Amycolatopsis dendrobii</name>
    <dbReference type="NCBI Taxonomy" id="2760662"/>
    <lineage>
        <taxon>Bacteria</taxon>
        <taxon>Bacillati</taxon>
        <taxon>Actinomycetota</taxon>
        <taxon>Actinomycetes</taxon>
        <taxon>Pseudonocardiales</taxon>
        <taxon>Pseudonocardiaceae</taxon>
        <taxon>Amycolatopsis</taxon>
    </lineage>
</organism>
<dbReference type="InterPro" id="IPR041411">
    <property type="entry name" value="Ldi"/>
</dbReference>
<keyword evidence="3" id="KW-1185">Reference proteome</keyword>
<dbReference type="AlphaFoldDB" id="A0A7W3VXC4"/>
<name>A0A7W3VXC4_9PSEU</name>
<dbReference type="RefSeq" id="WP_182891471.1">
    <property type="nucleotide sequence ID" value="NZ_JACGZW010000004.1"/>
</dbReference>
<evidence type="ECO:0000259" key="1">
    <source>
        <dbReference type="Pfam" id="PF18566"/>
    </source>
</evidence>